<proteinExistence type="predicted"/>
<reference evidence="2" key="1">
    <citation type="submission" date="2021-12" db="EMBL/GenBank/DDBJ databases">
        <authorList>
            <person name="Veyrier F.J."/>
        </authorList>
    </citation>
    <scope>NUCLEOTIDE SEQUENCE</scope>
    <source>
        <strain evidence="2">17694</strain>
    </source>
</reference>
<dbReference type="PANTHER" id="PTHR11895">
    <property type="entry name" value="TRANSAMIDASE"/>
    <property type="match status" value="1"/>
</dbReference>
<reference evidence="2" key="2">
    <citation type="journal article" date="2022" name="Res Sq">
        <title>Evolution of multicellular longitudinally dividing oral cavity symbionts (Neisseriaceae).</title>
        <authorList>
            <person name="Nyongesa S."/>
            <person name="Weber P."/>
            <person name="Bernet E."/>
            <person name="Pullido F."/>
            <person name="Nieckarz M."/>
            <person name="Delaby M."/>
            <person name="Nieves C."/>
            <person name="Viehboeck T."/>
            <person name="Krause N."/>
            <person name="Rivera-Millot A."/>
            <person name="Nakamura A."/>
            <person name="Vischer N."/>
            <person name="VanNieuwenhze M."/>
            <person name="Brun Y."/>
            <person name="Cava F."/>
            <person name="Bulgheresi S."/>
            <person name="Veyrier F."/>
        </authorList>
    </citation>
    <scope>NUCLEOTIDE SEQUENCE</scope>
    <source>
        <strain evidence="2">17694</strain>
    </source>
</reference>
<dbReference type="Gene3D" id="3.90.1300.10">
    <property type="entry name" value="Amidase signature (AS) domain"/>
    <property type="match status" value="1"/>
</dbReference>
<dbReference type="GO" id="GO:0003824">
    <property type="term" value="F:catalytic activity"/>
    <property type="evidence" value="ECO:0007669"/>
    <property type="project" value="InterPro"/>
</dbReference>
<dbReference type="Proteomes" id="UP000831534">
    <property type="component" value="Chromosome"/>
</dbReference>
<protein>
    <recommendedName>
        <fullName evidence="1">Amidase domain-containing protein</fullName>
    </recommendedName>
</protein>
<evidence type="ECO:0000259" key="1">
    <source>
        <dbReference type="Pfam" id="PF01425"/>
    </source>
</evidence>
<gene>
    <name evidence="2" type="ORF">LVJ77_00120</name>
</gene>
<organism evidence="2 3">
    <name type="scientific">Conchiformibius kuhniae</name>
    <dbReference type="NCBI Taxonomy" id="211502"/>
    <lineage>
        <taxon>Bacteria</taxon>
        <taxon>Pseudomonadati</taxon>
        <taxon>Pseudomonadota</taxon>
        <taxon>Betaproteobacteria</taxon>
        <taxon>Neisseriales</taxon>
        <taxon>Neisseriaceae</taxon>
        <taxon>Conchiformibius</taxon>
    </lineage>
</organism>
<dbReference type="EMBL" id="CP091521">
    <property type="protein sequence ID" value="UOP04839.1"/>
    <property type="molecule type" value="Genomic_DNA"/>
</dbReference>
<dbReference type="InterPro" id="IPR036928">
    <property type="entry name" value="AS_sf"/>
</dbReference>
<keyword evidence="3" id="KW-1185">Reference proteome</keyword>
<dbReference type="InterPro" id="IPR023631">
    <property type="entry name" value="Amidase_dom"/>
</dbReference>
<evidence type="ECO:0000313" key="2">
    <source>
        <dbReference type="EMBL" id="UOP04839.1"/>
    </source>
</evidence>
<dbReference type="AlphaFoldDB" id="A0A8T9MU72"/>
<evidence type="ECO:0000313" key="3">
    <source>
        <dbReference type="Proteomes" id="UP000831534"/>
    </source>
</evidence>
<accession>A0A8T9MU72</accession>
<dbReference type="Pfam" id="PF01425">
    <property type="entry name" value="Amidase"/>
    <property type="match status" value="1"/>
</dbReference>
<dbReference type="InterPro" id="IPR000120">
    <property type="entry name" value="Amidase"/>
</dbReference>
<dbReference type="SUPFAM" id="SSF75304">
    <property type="entry name" value="Amidase signature (AS) enzymes"/>
    <property type="match status" value="1"/>
</dbReference>
<name>A0A8T9MU72_9NEIS</name>
<dbReference type="PANTHER" id="PTHR11895:SF151">
    <property type="entry name" value="GLUTAMYL-TRNA(GLN) AMIDOTRANSFERASE SUBUNIT A"/>
    <property type="match status" value="1"/>
</dbReference>
<sequence>MYSHSRAEGFGSEVKRRIMIGTYVLSHGYYDAYYVKAQKLRRMVADDFRNAFAQCDVILAPNAPTAAPLLGSSSDNPVQAYLSDIYTVSVNLAGLPALSLPAGQTNAGLPVGVQLVGTHFAEAALLGIAHQIQQQSDWHTLMPG</sequence>
<feature type="domain" description="Amidase" evidence="1">
    <location>
        <begin position="1"/>
        <end position="126"/>
    </location>
</feature>